<dbReference type="EMBL" id="CP015506">
    <property type="protein sequence ID" value="AND40735.1"/>
    <property type="molecule type" value="Genomic_DNA"/>
</dbReference>
<feature type="transmembrane region" description="Helical" evidence="1">
    <location>
        <begin position="168"/>
        <end position="188"/>
    </location>
</feature>
<dbReference type="AlphaFoldDB" id="A0A169FSH1"/>
<gene>
    <name evidence="2" type="ORF">A361_16775</name>
</gene>
<dbReference type="Proteomes" id="UP000077856">
    <property type="component" value="Chromosome"/>
</dbReference>
<evidence type="ECO:0000256" key="1">
    <source>
        <dbReference type="SAM" id="Phobius"/>
    </source>
</evidence>
<evidence type="ECO:0000313" key="2">
    <source>
        <dbReference type="EMBL" id="AND40735.1"/>
    </source>
</evidence>
<feature type="transmembrane region" description="Helical" evidence="1">
    <location>
        <begin position="208"/>
        <end position="226"/>
    </location>
</feature>
<name>A0A169FSH1_9BACI</name>
<keyword evidence="1" id="KW-1133">Transmembrane helix</keyword>
<dbReference type="STRING" id="1196031.A361_16775"/>
<dbReference type="eggNOG" id="ENOG502Z7ZI">
    <property type="taxonomic scope" value="Bacteria"/>
</dbReference>
<reference evidence="2 3" key="1">
    <citation type="submission" date="2016-04" db="EMBL/GenBank/DDBJ databases">
        <title>Complete genome sequence of Bacillus oceanisediminis strain 2691.</title>
        <authorList>
            <person name="Jeong H."/>
            <person name="Kim H.J."/>
            <person name="Lee D.-W."/>
        </authorList>
    </citation>
    <scope>NUCLEOTIDE SEQUENCE [LARGE SCALE GENOMIC DNA]</scope>
    <source>
        <strain evidence="2 3">2691</strain>
    </source>
</reference>
<sequence length="262" mass="30988">MALVFRKQKEASKLSHLSIFGTTQIHLRNPYIIAMWSVMFPGYGHLLLNKYLRGFSLVIWELFINQSIHLNSAMVYSFIGEIEKAKEVLDVRYMHLYIPVYIFAIWDSYRTTVDMNKIYLLNEKDASAVERLVIKPFEINYLDKRNPLSAIMWSVTIPSLGQLYIHRIFAALFTLVMTVILVHFSHFIEAFHYLLVGELKKSTQVLNAQWLMYLPSFYFFTIYDSYMNVVENNKLYDSEQKRLLRKFYQSKSFIVKKGIKVK</sequence>
<organism evidence="2 3">
    <name type="scientific">Cytobacillus oceanisediminis 2691</name>
    <dbReference type="NCBI Taxonomy" id="1196031"/>
    <lineage>
        <taxon>Bacteria</taxon>
        <taxon>Bacillati</taxon>
        <taxon>Bacillota</taxon>
        <taxon>Bacilli</taxon>
        <taxon>Bacillales</taxon>
        <taxon>Bacillaceae</taxon>
        <taxon>Cytobacillus</taxon>
    </lineage>
</organism>
<keyword evidence="1" id="KW-0472">Membrane</keyword>
<proteinExistence type="predicted"/>
<keyword evidence="1" id="KW-0812">Transmembrane</keyword>
<dbReference type="KEGG" id="bon:A361_16775"/>
<accession>A0A169FSH1</accession>
<evidence type="ECO:0000313" key="3">
    <source>
        <dbReference type="Proteomes" id="UP000077856"/>
    </source>
</evidence>
<dbReference type="RefSeq" id="WP_019382343.1">
    <property type="nucleotide sequence ID" value="NZ_CP015506.1"/>
</dbReference>
<protein>
    <submittedName>
        <fullName evidence="2">Uncharacterized protein</fullName>
    </submittedName>
</protein>